<reference evidence="3" key="1">
    <citation type="submission" date="2006-10" db="EMBL/GenBank/DDBJ databases">
        <authorList>
            <person name="Amadeo P."/>
            <person name="Zhao Q."/>
            <person name="Wortman J."/>
            <person name="Fraser-Liggett C."/>
            <person name="Carlton J."/>
        </authorList>
    </citation>
    <scope>NUCLEOTIDE SEQUENCE</scope>
    <source>
        <strain evidence="3">G3</strain>
    </source>
</reference>
<dbReference type="KEGG" id="tva:5463450"/>
<dbReference type="GO" id="GO:0012505">
    <property type="term" value="C:endomembrane system"/>
    <property type="evidence" value="ECO:0000318"/>
    <property type="project" value="GO_Central"/>
</dbReference>
<dbReference type="GO" id="GO:0006890">
    <property type="term" value="P:retrograde vesicle-mediated transport, Golgi to endoplasmic reticulum"/>
    <property type="evidence" value="ECO:0000318"/>
    <property type="project" value="GO_Central"/>
</dbReference>
<dbReference type="PROSITE" id="PS51419">
    <property type="entry name" value="RAB"/>
    <property type="match status" value="1"/>
</dbReference>
<dbReference type="GO" id="GO:0005525">
    <property type="term" value="F:GTP binding"/>
    <property type="evidence" value="ECO:0007669"/>
    <property type="project" value="UniProtKB-KW"/>
</dbReference>
<dbReference type="GO" id="GO:0005829">
    <property type="term" value="C:cytosol"/>
    <property type="evidence" value="ECO:0007669"/>
    <property type="project" value="GOC"/>
</dbReference>
<gene>
    <name evidence="3" type="ORF">TVAG_225730</name>
</gene>
<keyword evidence="1" id="KW-0547">Nucleotide-binding</keyword>
<dbReference type="InParanoid" id="A2DNV2"/>
<dbReference type="Pfam" id="PF00071">
    <property type="entry name" value="Ras"/>
    <property type="match status" value="1"/>
</dbReference>
<dbReference type="GO" id="GO:0005794">
    <property type="term" value="C:Golgi apparatus"/>
    <property type="evidence" value="ECO:0000318"/>
    <property type="project" value="GO_Central"/>
</dbReference>
<dbReference type="VEuPathDB" id="TrichDB:TVAG_080070"/>
<dbReference type="GO" id="GO:0006886">
    <property type="term" value="P:intracellular protein transport"/>
    <property type="evidence" value="ECO:0000318"/>
    <property type="project" value="GO_Central"/>
</dbReference>
<dbReference type="VEuPathDB" id="TrichDB:TVAGG3_0289270"/>
<dbReference type="RefSeq" id="XP_001578933.1">
    <property type="nucleotide sequence ID" value="XM_001578883.1"/>
</dbReference>
<dbReference type="EMBL" id="DS113224">
    <property type="protein sequence ID" value="EAY17947.1"/>
    <property type="molecule type" value="Genomic_DNA"/>
</dbReference>
<dbReference type="AlphaFoldDB" id="A2DNV2"/>
<dbReference type="InterPro" id="IPR027417">
    <property type="entry name" value="P-loop_NTPase"/>
</dbReference>
<dbReference type="CDD" id="cd00154">
    <property type="entry name" value="Rab"/>
    <property type="match status" value="1"/>
</dbReference>
<dbReference type="Proteomes" id="UP000001542">
    <property type="component" value="Unassembled WGS sequence"/>
</dbReference>
<dbReference type="GO" id="GO:0042147">
    <property type="term" value="P:retrograde transport, endosome to Golgi"/>
    <property type="evidence" value="ECO:0000318"/>
    <property type="project" value="GO_Central"/>
</dbReference>
<dbReference type="FunFam" id="3.40.50.300:FF:006122">
    <property type="entry name" value="RAS, putative"/>
    <property type="match status" value="1"/>
</dbReference>
<dbReference type="Gene3D" id="3.40.50.300">
    <property type="entry name" value="P-loop containing nucleotide triphosphate hydrolases"/>
    <property type="match status" value="1"/>
</dbReference>
<dbReference type="InterPro" id="IPR050227">
    <property type="entry name" value="Rab"/>
</dbReference>
<dbReference type="InterPro" id="IPR005225">
    <property type="entry name" value="Small_GTP-bd"/>
</dbReference>
<accession>A2DNV2</accession>
<dbReference type="NCBIfam" id="TIGR00231">
    <property type="entry name" value="small_GTP"/>
    <property type="match status" value="1"/>
</dbReference>
<dbReference type="GO" id="GO:0003924">
    <property type="term" value="F:GTPase activity"/>
    <property type="evidence" value="ECO:0000318"/>
    <property type="project" value="GO_Central"/>
</dbReference>
<dbReference type="GO" id="GO:0006891">
    <property type="term" value="P:intra-Golgi vesicle-mediated transport"/>
    <property type="evidence" value="ECO:0000318"/>
    <property type="project" value="GO_Central"/>
</dbReference>
<evidence type="ECO:0000313" key="4">
    <source>
        <dbReference type="Proteomes" id="UP000001542"/>
    </source>
</evidence>
<dbReference type="PANTHER" id="PTHR47977">
    <property type="entry name" value="RAS-RELATED PROTEIN RAB"/>
    <property type="match status" value="1"/>
</dbReference>
<proteinExistence type="predicted"/>
<organism evidence="3 4">
    <name type="scientific">Trichomonas vaginalis (strain ATCC PRA-98 / G3)</name>
    <dbReference type="NCBI Taxonomy" id="412133"/>
    <lineage>
        <taxon>Eukaryota</taxon>
        <taxon>Metamonada</taxon>
        <taxon>Parabasalia</taxon>
        <taxon>Trichomonadida</taxon>
        <taxon>Trichomonadidae</taxon>
        <taxon>Trichomonas</taxon>
    </lineage>
</organism>
<evidence type="ECO:0000256" key="1">
    <source>
        <dbReference type="ARBA" id="ARBA00022741"/>
    </source>
</evidence>
<keyword evidence="2" id="KW-0342">GTP-binding</keyword>
<evidence type="ECO:0000313" key="3">
    <source>
        <dbReference type="EMBL" id="EAY17947.1"/>
    </source>
</evidence>
<name>A2DNV2_TRIV3</name>
<dbReference type="SUPFAM" id="SSF52540">
    <property type="entry name" value="P-loop containing nucleoside triphosphate hydrolases"/>
    <property type="match status" value="1"/>
</dbReference>
<dbReference type="PRINTS" id="PR00449">
    <property type="entry name" value="RASTRNSFRMNG"/>
</dbReference>
<keyword evidence="4" id="KW-1185">Reference proteome</keyword>
<dbReference type="STRING" id="5722.A2DNV2"/>
<reference evidence="3" key="2">
    <citation type="journal article" date="2007" name="Science">
        <title>Draft genome sequence of the sexually transmitted pathogen Trichomonas vaginalis.</title>
        <authorList>
            <person name="Carlton J.M."/>
            <person name="Hirt R.P."/>
            <person name="Silva J.C."/>
            <person name="Delcher A.L."/>
            <person name="Schatz M."/>
            <person name="Zhao Q."/>
            <person name="Wortman J.R."/>
            <person name="Bidwell S.L."/>
            <person name="Alsmark U.C.M."/>
            <person name="Besteiro S."/>
            <person name="Sicheritz-Ponten T."/>
            <person name="Noel C.J."/>
            <person name="Dacks J.B."/>
            <person name="Foster P.G."/>
            <person name="Simillion C."/>
            <person name="Van de Peer Y."/>
            <person name="Miranda-Saavedra D."/>
            <person name="Barton G.J."/>
            <person name="Westrop G.D."/>
            <person name="Mueller S."/>
            <person name="Dessi D."/>
            <person name="Fiori P.L."/>
            <person name="Ren Q."/>
            <person name="Paulsen I."/>
            <person name="Zhang H."/>
            <person name="Bastida-Corcuera F.D."/>
            <person name="Simoes-Barbosa A."/>
            <person name="Brown M.T."/>
            <person name="Hayes R.D."/>
            <person name="Mukherjee M."/>
            <person name="Okumura C.Y."/>
            <person name="Schneider R."/>
            <person name="Smith A.J."/>
            <person name="Vanacova S."/>
            <person name="Villalvazo M."/>
            <person name="Haas B.J."/>
            <person name="Pertea M."/>
            <person name="Feldblyum T.V."/>
            <person name="Utterback T.R."/>
            <person name="Shu C.L."/>
            <person name="Osoegawa K."/>
            <person name="de Jong P.J."/>
            <person name="Hrdy I."/>
            <person name="Horvathova L."/>
            <person name="Zubacova Z."/>
            <person name="Dolezal P."/>
            <person name="Malik S.B."/>
            <person name="Logsdon J.M. Jr."/>
            <person name="Henze K."/>
            <person name="Gupta A."/>
            <person name="Wang C.C."/>
            <person name="Dunne R.L."/>
            <person name="Upcroft J.A."/>
            <person name="Upcroft P."/>
            <person name="White O."/>
            <person name="Salzberg S.L."/>
            <person name="Tang P."/>
            <person name="Chiu C.-H."/>
            <person name="Lee Y.-S."/>
            <person name="Embley T.M."/>
            <person name="Coombs G.H."/>
            <person name="Mottram J.C."/>
            <person name="Tachezy J."/>
            <person name="Fraser-Liggett C.M."/>
            <person name="Johnson P.J."/>
        </authorList>
    </citation>
    <scope>NUCLEOTIDE SEQUENCE [LARGE SCALE GENOMIC DNA]</scope>
    <source>
        <strain evidence="3">G3</strain>
    </source>
</reference>
<dbReference type="eggNOG" id="KOG0094">
    <property type="taxonomic scope" value="Eukaryota"/>
</dbReference>
<evidence type="ECO:0000256" key="2">
    <source>
        <dbReference type="ARBA" id="ARBA00023134"/>
    </source>
</evidence>
<sequence length="116" mass="12922">MSDSQGNSPRVIFVGDSGVGKTSIIHYMKFGSFDSHSLPTVGAGWTSMDCYFENKKIEYQLWDTAGQEIYRSLVPIYFKNAIGAIICFSLTDAISFQSLQSWVDQCLSYTANPVKI</sequence>
<dbReference type="InterPro" id="IPR001806">
    <property type="entry name" value="Small_GTPase"/>
</dbReference>
<dbReference type="OrthoDB" id="63533at2759"/>
<protein>
    <submittedName>
        <fullName evidence="3">RAS, putative</fullName>
    </submittedName>
</protein>
<dbReference type="SMART" id="SM00175">
    <property type="entry name" value="RAB"/>
    <property type="match status" value="1"/>
</dbReference>